<comment type="caution">
    <text evidence="2">The sequence shown here is derived from an EMBL/GenBank/DDBJ whole genome shotgun (WGS) entry which is preliminary data.</text>
</comment>
<dbReference type="RefSeq" id="WP_169198839.1">
    <property type="nucleotide sequence ID" value="NZ_WTVH02000009.1"/>
</dbReference>
<proteinExistence type="predicted"/>
<dbReference type="Pfam" id="PF21294">
    <property type="entry name" value="Polysacc_lyase_14"/>
    <property type="match status" value="1"/>
</dbReference>
<dbReference type="EMBL" id="WTVH01000015">
    <property type="protein sequence ID" value="NMF93575.1"/>
    <property type="molecule type" value="Genomic_DNA"/>
</dbReference>
<dbReference type="InterPro" id="IPR048958">
    <property type="entry name" value="Polysacc_lyase_14"/>
</dbReference>
<dbReference type="Gene3D" id="2.60.120.200">
    <property type="match status" value="1"/>
</dbReference>
<accession>A0ABX1N2U0</accession>
<dbReference type="PANTHER" id="PTHR40124">
    <property type="match status" value="1"/>
</dbReference>
<reference evidence="2" key="1">
    <citation type="submission" date="2019-12" db="EMBL/GenBank/DDBJ databases">
        <title>Comparative genomics gives insights into the taxonomy of the Azoarcus-Aromatoleum group and reveals separate origins of nif in the plant-associated Azoarcus and non-plant-associated Aromatoleum sub-groups.</title>
        <authorList>
            <person name="Lafos M."/>
            <person name="Maluk M."/>
            <person name="Batista M."/>
            <person name="Junghare M."/>
            <person name="Carmona M."/>
            <person name="Faoro H."/>
            <person name="Cruz L.M."/>
            <person name="Battistoni F."/>
            <person name="De Souza E."/>
            <person name="Pedrosa F."/>
            <person name="Chen W.-M."/>
            <person name="Poole P.S."/>
            <person name="Dixon R.A."/>
            <person name="James E.K."/>
        </authorList>
    </citation>
    <scope>NUCLEOTIDE SEQUENCE</scope>
    <source>
        <strain evidence="2">U120</strain>
    </source>
</reference>
<gene>
    <name evidence="2" type="ORF">GO608_09575</name>
</gene>
<sequence>MWILESSESSEAHAYRSRQSEAQTVSVFRFLTIALVLYAGALAAEPIPLSGDAGGATCHYYMLAGKLAWKRQLGDWADVSGEPYGEKAYAAEELRGTREGTPVSFDVSALAREWLTAAHPNTGVFLRGTSGGGSIAFHSRESVDLESRPFLDLVWADGSRERLAPVSDTFLDCTTNRSSGAGRLLRVGRDQTTLVVFDLPQQRGRKLAAAHLGLHVAKQYAHALTVGVFRPVPVWAATKVVVEDGLAARFPGDRNIATHPDVILALTFETPDWQREWKRLSPSRTHEMVGDDENNDFKPLDGAALKATLKKGKNNALNLSYPFARAGKEPEEIYFRYYLRFGEDWSPDVEGGKLPGIAGTYGKGGWGMRRSDGKNGWSARGAFWRTATVPDGGTVTPVGSYVYHADVGDAGTHWGWNRGPTGLMRNNRWYAIEQYVKLNTPGERNGVFRAWVDGQLAYERDGLRFRDLDSIKIESIWLNVYHGGRAKSPRDMSLYIDNLVIAKRYIGPRVP</sequence>
<keyword evidence="3" id="KW-1185">Reference proteome</keyword>
<organism evidence="2 3">
    <name type="scientific">Aromatoleum buckelii</name>
    <dbReference type="NCBI Taxonomy" id="200254"/>
    <lineage>
        <taxon>Bacteria</taxon>
        <taxon>Pseudomonadati</taxon>
        <taxon>Pseudomonadota</taxon>
        <taxon>Betaproteobacteria</taxon>
        <taxon>Rhodocyclales</taxon>
        <taxon>Rhodocyclaceae</taxon>
        <taxon>Aromatoleum</taxon>
    </lineage>
</organism>
<evidence type="ECO:0000259" key="1">
    <source>
        <dbReference type="Pfam" id="PF21294"/>
    </source>
</evidence>
<protein>
    <recommendedName>
        <fullName evidence="1">Polysaccharide lyase 14 domain-containing protein</fullName>
    </recommendedName>
</protein>
<dbReference type="Proteomes" id="UP000601990">
    <property type="component" value="Unassembled WGS sequence"/>
</dbReference>
<dbReference type="PANTHER" id="PTHR40124:SF1">
    <property type="entry name" value="DISAGGREGATASE RELATED REPEAT PROTEIN"/>
    <property type="match status" value="1"/>
</dbReference>
<evidence type="ECO:0000313" key="3">
    <source>
        <dbReference type="Proteomes" id="UP000601990"/>
    </source>
</evidence>
<evidence type="ECO:0000313" key="2">
    <source>
        <dbReference type="EMBL" id="NMF93575.1"/>
    </source>
</evidence>
<feature type="domain" description="Polysaccharide lyase 14" evidence="1">
    <location>
        <begin position="324"/>
        <end position="489"/>
    </location>
</feature>
<name>A0ABX1N2U0_9RHOO</name>